<gene>
    <name evidence="1" type="ORF">TQ39_10900</name>
</gene>
<proteinExistence type="predicted"/>
<accession>A0A0D8IZ10</accession>
<protein>
    <submittedName>
        <fullName evidence="1">Uncharacterized protein</fullName>
    </submittedName>
</protein>
<name>A0A0D8IZ10_9FIRM</name>
<evidence type="ECO:0000313" key="2">
    <source>
        <dbReference type="Proteomes" id="UP000032483"/>
    </source>
</evidence>
<dbReference type="AlphaFoldDB" id="A0A0D8IZ10"/>
<organism evidence="1 2">
    <name type="scientific">Ruthenibacterium lactatiformans</name>
    <dbReference type="NCBI Taxonomy" id="1550024"/>
    <lineage>
        <taxon>Bacteria</taxon>
        <taxon>Bacillati</taxon>
        <taxon>Bacillota</taxon>
        <taxon>Clostridia</taxon>
        <taxon>Eubacteriales</taxon>
        <taxon>Oscillospiraceae</taxon>
        <taxon>Ruthenibacterium</taxon>
    </lineage>
</organism>
<keyword evidence="2" id="KW-1185">Reference proteome</keyword>
<sequence length="91" mass="10290">MHRATAIFAQGVGSACVWLSRLWDEKRKAPVYPGERLPLTNAPNARILLTNLFRWGKTMPDRSFTTANYYYFGYYFTGNGSVCCGTVQDAK</sequence>
<dbReference type="PROSITE" id="PS51257">
    <property type="entry name" value="PROKAR_LIPOPROTEIN"/>
    <property type="match status" value="1"/>
</dbReference>
<evidence type="ECO:0000313" key="1">
    <source>
        <dbReference type="EMBL" id="KJF39714.1"/>
    </source>
</evidence>
<comment type="caution">
    <text evidence="1">The sequence shown here is derived from an EMBL/GenBank/DDBJ whole genome shotgun (WGS) entry which is preliminary data.</text>
</comment>
<dbReference type="Proteomes" id="UP000032483">
    <property type="component" value="Unassembled WGS sequence"/>
</dbReference>
<dbReference type="EMBL" id="JXXK01000014">
    <property type="protein sequence ID" value="KJF39714.1"/>
    <property type="molecule type" value="Genomic_DNA"/>
</dbReference>
<reference evidence="1" key="1">
    <citation type="submission" date="2015-02" db="EMBL/GenBank/DDBJ databases">
        <title>A novel member of the family Ruminococcaceae isolated from human feces.</title>
        <authorList>
            <person name="Shkoporov A.N."/>
            <person name="Chaplin A.V."/>
            <person name="Motuzova O.V."/>
            <person name="Kafarskaia L.I."/>
            <person name="Khokhlova E.V."/>
            <person name="Efimov B.A."/>
        </authorList>
    </citation>
    <scope>NUCLEOTIDE SEQUENCE [LARGE SCALE GENOMIC DNA]</scope>
    <source>
        <strain evidence="1">585-1</strain>
    </source>
</reference>